<dbReference type="GO" id="GO:0015074">
    <property type="term" value="P:DNA integration"/>
    <property type="evidence" value="ECO:0007669"/>
    <property type="project" value="InterPro"/>
</dbReference>
<dbReference type="InterPro" id="IPR013762">
    <property type="entry name" value="Integrase-like_cat_sf"/>
</dbReference>
<reference evidence="3 4" key="1">
    <citation type="submission" date="2019-12" db="EMBL/GenBank/DDBJ databases">
        <authorList>
            <person name="Woiski C."/>
        </authorList>
    </citation>
    <scope>NUCLEOTIDE SEQUENCE [LARGE SCALE GENOMIC DNA]</scope>
    <source>
        <strain evidence="3 4">BOE100</strain>
    </source>
</reference>
<name>A0A7V8E9F7_PSEPU</name>
<dbReference type="InterPro" id="IPR002104">
    <property type="entry name" value="Integrase_catalytic"/>
</dbReference>
<dbReference type="Proteomes" id="UP000442695">
    <property type="component" value="Unassembled WGS sequence"/>
</dbReference>
<dbReference type="Gene3D" id="1.10.443.10">
    <property type="entry name" value="Intergrase catalytic core"/>
    <property type="match status" value="1"/>
</dbReference>
<dbReference type="SUPFAM" id="SSF56349">
    <property type="entry name" value="DNA breaking-rejoining enzymes"/>
    <property type="match status" value="1"/>
</dbReference>
<dbReference type="GO" id="GO:0003677">
    <property type="term" value="F:DNA binding"/>
    <property type="evidence" value="ECO:0007669"/>
    <property type="project" value="InterPro"/>
</dbReference>
<dbReference type="CDD" id="cd00397">
    <property type="entry name" value="DNA_BRE_C"/>
    <property type="match status" value="1"/>
</dbReference>
<dbReference type="EMBL" id="WOWR01000095">
    <property type="protein sequence ID" value="KAF0250723.1"/>
    <property type="molecule type" value="Genomic_DNA"/>
</dbReference>
<feature type="domain" description="Tyr recombinase" evidence="2">
    <location>
        <begin position="169"/>
        <end position="406"/>
    </location>
</feature>
<dbReference type="InterPro" id="IPR011010">
    <property type="entry name" value="DNA_brk_join_enz"/>
</dbReference>
<organism evidence="3 4">
    <name type="scientific">Pseudomonas putida</name>
    <name type="common">Arthrobacter siderocapsulatus</name>
    <dbReference type="NCBI Taxonomy" id="303"/>
    <lineage>
        <taxon>Bacteria</taxon>
        <taxon>Pseudomonadati</taxon>
        <taxon>Pseudomonadota</taxon>
        <taxon>Gammaproteobacteria</taxon>
        <taxon>Pseudomonadales</taxon>
        <taxon>Pseudomonadaceae</taxon>
        <taxon>Pseudomonas</taxon>
    </lineage>
</organism>
<dbReference type="PROSITE" id="PS51898">
    <property type="entry name" value="TYR_RECOMBINASE"/>
    <property type="match status" value="1"/>
</dbReference>
<sequence>MMQIERKVVSYESPELGKTVSHYILIAHTAKRSIVLSHVNIFLHDTARASLRTSSRYSSIISMLYRWLAKQPKYANYDPTQYHALVDNRDLKRWQVDRQVLRVETQSLKPSSETVYEDLKIILNYFHWLNIKGYKSNVEIELKRSTAYFNRSRLLSYIQAKARVTIDAKNVRALDKESRQSQRRTLINQSEIRTYLSSFTDPVYKALFKFALGTAMRPMDLCKYPYVGNGKNFHIMPYSEMNQEPQTFEYTVYASKGNKTRTIILQSDDLRELDEGYIKPFYEERRKKYKERFGHDCPPSILFLNSRGVPVTATKIASRGNAAKMKALSLDENFRESVNFYESRHWWPTMFLIRYFQEDLLKDAADVMWAACGDILRRQMGHEDLDTTFKHYVVMGRLVMLANKGKTTELISKANLGVSAFIKEVTDGQLVMGELSQASDE</sequence>
<dbReference type="GO" id="GO:0006310">
    <property type="term" value="P:DNA recombination"/>
    <property type="evidence" value="ECO:0007669"/>
    <property type="project" value="UniProtKB-KW"/>
</dbReference>
<evidence type="ECO:0000313" key="4">
    <source>
        <dbReference type="Proteomes" id="UP000442695"/>
    </source>
</evidence>
<evidence type="ECO:0000256" key="1">
    <source>
        <dbReference type="ARBA" id="ARBA00023172"/>
    </source>
</evidence>
<accession>A0A7V8E9F7</accession>
<protein>
    <submittedName>
        <fullName evidence="3">Site-specific integrase</fullName>
    </submittedName>
</protein>
<dbReference type="AlphaFoldDB" id="A0A7V8E9F7"/>
<keyword evidence="1" id="KW-0233">DNA recombination</keyword>
<evidence type="ECO:0000313" key="3">
    <source>
        <dbReference type="EMBL" id="KAF0250723.1"/>
    </source>
</evidence>
<gene>
    <name evidence="3" type="ORF">GN299_32450</name>
</gene>
<evidence type="ECO:0000259" key="2">
    <source>
        <dbReference type="PROSITE" id="PS51898"/>
    </source>
</evidence>
<proteinExistence type="predicted"/>
<comment type="caution">
    <text evidence="3">The sequence shown here is derived from an EMBL/GenBank/DDBJ whole genome shotgun (WGS) entry which is preliminary data.</text>
</comment>